<evidence type="ECO:0000256" key="4">
    <source>
        <dbReference type="SAM" id="MobiDB-lite"/>
    </source>
</evidence>
<dbReference type="Gene3D" id="1.10.10.10">
    <property type="entry name" value="Winged helix-like DNA-binding domain superfamily/Winged helix DNA-binding domain"/>
    <property type="match status" value="1"/>
</dbReference>
<keyword evidence="7" id="KW-1185">Reference proteome</keyword>
<feature type="region of interest" description="Disordered" evidence="4">
    <location>
        <begin position="361"/>
        <end position="396"/>
    </location>
</feature>
<dbReference type="GO" id="GO:0005634">
    <property type="term" value="C:nucleus"/>
    <property type="evidence" value="ECO:0007669"/>
    <property type="project" value="UniProtKB-SubCell"/>
</dbReference>
<dbReference type="GO" id="GO:0030154">
    <property type="term" value="P:cell differentiation"/>
    <property type="evidence" value="ECO:0007669"/>
    <property type="project" value="TreeGrafter"/>
</dbReference>
<dbReference type="PROSITE" id="PS00346">
    <property type="entry name" value="ETS_DOMAIN_2"/>
    <property type="match status" value="1"/>
</dbReference>
<dbReference type="InterPro" id="IPR036390">
    <property type="entry name" value="WH_DNA-bd_sf"/>
</dbReference>
<reference evidence="8" key="1">
    <citation type="submission" date="2025-08" db="UniProtKB">
        <authorList>
            <consortium name="RefSeq"/>
        </authorList>
    </citation>
    <scope>IDENTIFICATION</scope>
</reference>
<comment type="subcellular location">
    <subcellularLocation>
        <location evidence="3">Nucleus</location>
    </subcellularLocation>
</comment>
<evidence type="ECO:0000313" key="7">
    <source>
        <dbReference type="Proteomes" id="UP001165740"/>
    </source>
</evidence>
<dbReference type="Pfam" id="PF02198">
    <property type="entry name" value="SAM_PNT"/>
    <property type="match status" value="1"/>
</dbReference>
<sequence length="630" mass="71068">MLVGSNPGLLDSDRRMMTIPGNSQLDTDRRIMALPGSAQQWPDFLNADHGCGHGGALMGCGASMVGAHGFSQRLLVHHHQPPTQHHQQHSPHHPHHLQQHPHHHQQQQQHSPTPQHMNYGLQQAPLSSPHHLHSGARQPQHHHPFHHPHQQQHHPQQHQHHPAESQQQHIHNDCMPSSNITTNKTSLSLLSSLRSDFTVTNGVPPLTPGTTQQMSQFIVEGFKEFEKQRIGFNIPKDPSQWSRAHVHLWLQWFSQEFSLEGIRMNNFDIDGQALCSMGKKDFLELCPPYVGDIIWEHLDEMKKECQDRSRLCNAPSNLSETICDQDLTDGFQRSFSTTSDQSVAMTTNSCNSFLEVSPGGYTSPEPVQSLADLVSDNGPSSANTDSSGLGTPNSAGSNASSGYCLSDLSNNNSFFSTSHPHLGGSRPTEYLRENSSYRNNTESFFDNGPHHPPHQAYMGHNIKSEPWDYNVDPCVYRRMSPEDSPTSEQGKPMIQAAVLAGYSDCSILRGPDGRGLGSGPIQLWQFLLEQLTDKSCQHFISWTGDGWEFKLSDPDEVARRWGIRKNKPKMNYEKLSRGLRYYYDKNIIHKTAGKRYVYRFVCDLHNLLGYTPEELFEVCEIKPQKDKDDE</sequence>
<evidence type="ECO:0000259" key="6">
    <source>
        <dbReference type="PROSITE" id="PS51433"/>
    </source>
</evidence>
<feature type="compositionally biased region" description="Low complexity" evidence="4">
    <location>
        <begin position="106"/>
        <end position="116"/>
    </location>
</feature>
<name>A0A9W2YTK8_BIOGL</name>
<dbReference type="PRINTS" id="PR00454">
    <property type="entry name" value="ETSDOMAIN"/>
</dbReference>
<keyword evidence="2 3" id="KW-0238">DNA-binding</keyword>
<feature type="domain" description="PNT" evidence="6">
    <location>
        <begin position="220"/>
        <end position="305"/>
    </location>
</feature>
<dbReference type="GO" id="GO:0000981">
    <property type="term" value="F:DNA-binding transcription factor activity, RNA polymerase II-specific"/>
    <property type="evidence" value="ECO:0007669"/>
    <property type="project" value="TreeGrafter"/>
</dbReference>
<dbReference type="RefSeq" id="XP_055865950.1">
    <property type="nucleotide sequence ID" value="XM_056009975.1"/>
</dbReference>
<dbReference type="PROSITE" id="PS51433">
    <property type="entry name" value="PNT"/>
    <property type="match status" value="1"/>
</dbReference>
<feature type="compositionally biased region" description="Basic residues" evidence="4">
    <location>
        <begin position="79"/>
        <end position="105"/>
    </location>
</feature>
<dbReference type="InterPro" id="IPR000418">
    <property type="entry name" value="Ets_dom"/>
</dbReference>
<dbReference type="Pfam" id="PF00178">
    <property type="entry name" value="Ets"/>
    <property type="match status" value="1"/>
</dbReference>
<dbReference type="Gene3D" id="1.10.150.50">
    <property type="entry name" value="Transcription Factor, Ets-1"/>
    <property type="match status" value="1"/>
</dbReference>
<dbReference type="InterPro" id="IPR003118">
    <property type="entry name" value="Pointed_dom"/>
</dbReference>
<dbReference type="PANTHER" id="PTHR11849">
    <property type="entry name" value="ETS"/>
    <property type="match status" value="1"/>
</dbReference>
<dbReference type="PANTHER" id="PTHR11849:SF289">
    <property type="entry name" value="ETS-LIKE PROTEIN POINTED"/>
    <property type="match status" value="1"/>
</dbReference>
<evidence type="ECO:0000259" key="5">
    <source>
        <dbReference type="PROSITE" id="PS50061"/>
    </source>
</evidence>
<dbReference type="SMART" id="SM00413">
    <property type="entry name" value="ETS"/>
    <property type="match status" value="1"/>
</dbReference>
<comment type="similarity">
    <text evidence="1 3">Belongs to the ETS family.</text>
</comment>
<feature type="compositionally biased region" description="Basic residues" evidence="4">
    <location>
        <begin position="130"/>
        <end position="160"/>
    </location>
</feature>
<feature type="region of interest" description="Disordered" evidence="4">
    <location>
        <begin position="79"/>
        <end position="181"/>
    </location>
</feature>
<feature type="domain" description="ETS" evidence="5">
    <location>
        <begin position="521"/>
        <end position="601"/>
    </location>
</feature>
<dbReference type="AlphaFoldDB" id="A0A9W2YTK8"/>
<dbReference type="FunFam" id="1.10.10.10:FF:001050">
    <property type="entry name" value="Predicted protein"/>
    <property type="match status" value="1"/>
</dbReference>
<proteinExistence type="inferred from homology"/>
<evidence type="ECO:0000256" key="3">
    <source>
        <dbReference type="RuleBase" id="RU004019"/>
    </source>
</evidence>
<evidence type="ECO:0000256" key="1">
    <source>
        <dbReference type="ARBA" id="ARBA00005562"/>
    </source>
</evidence>
<dbReference type="GeneID" id="106058523"/>
<dbReference type="InterPro" id="IPR046328">
    <property type="entry name" value="ETS_fam"/>
</dbReference>
<protein>
    <submittedName>
        <fullName evidence="8">Protein C-ets-1-like isoform X1</fullName>
    </submittedName>
</protein>
<dbReference type="FunFam" id="1.10.150.50:FF:000014">
    <property type="entry name" value="Protein c-ets-1 isoform 1"/>
    <property type="match status" value="1"/>
</dbReference>
<evidence type="ECO:0000256" key="2">
    <source>
        <dbReference type="ARBA" id="ARBA00023125"/>
    </source>
</evidence>
<organism evidence="7 8">
    <name type="scientific">Biomphalaria glabrata</name>
    <name type="common">Bloodfluke planorb</name>
    <name type="synonym">Freshwater snail</name>
    <dbReference type="NCBI Taxonomy" id="6526"/>
    <lineage>
        <taxon>Eukaryota</taxon>
        <taxon>Metazoa</taxon>
        <taxon>Spiralia</taxon>
        <taxon>Lophotrochozoa</taxon>
        <taxon>Mollusca</taxon>
        <taxon>Gastropoda</taxon>
        <taxon>Heterobranchia</taxon>
        <taxon>Euthyneura</taxon>
        <taxon>Panpulmonata</taxon>
        <taxon>Hygrophila</taxon>
        <taxon>Lymnaeoidea</taxon>
        <taxon>Planorbidae</taxon>
        <taxon>Biomphalaria</taxon>
    </lineage>
</organism>
<dbReference type="SMART" id="SM00251">
    <property type="entry name" value="SAM_PNT"/>
    <property type="match status" value="1"/>
</dbReference>
<feature type="compositionally biased region" description="Polar residues" evidence="4">
    <location>
        <begin position="377"/>
        <end position="396"/>
    </location>
</feature>
<gene>
    <name evidence="8" type="primary">LOC106058523</name>
</gene>
<dbReference type="OrthoDB" id="10067219at2759"/>
<dbReference type="GO" id="GO:0043565">
    <property type="term" value="F:sequence-specific DNA binding"/>
    <property type="evidence" value="ECO:0007669"/>
    <property type="project" value="InterPro"/>
</dbReference>
<dbReference type="Proteomes" id="UP001165740">
    <property type="component" value="Chromosome 14"/>
</dbReference>
<accession>A0A9W2YTK8</accession>
<dbReference type="SUPFAM" id="SSF46785">
    <property type="entry name" value="Winged helix' DNA-binding domain"/>
    <property type="match status" value="1"/>
</dbReference>
<dbReference type="InterPro" id="IPR036388">
    <property type="entry name" value="WH-like_DNA-bd_sf"/>
</dbReference>
<keyword evidence="3" id="KW-0539">Nucleus</keyword>
<dbReference type="InterPro" id="IPR013761">
    <property type="entry name" value="SAM/pointed_sf"/>
</dbReference>
<evidence type="ECO:0000313" key="8">
    <source>
        <dbReference type="RefSeq" id="XP_055865950.1"/>
    </source>
</evidence>
<dbReference type="PROSITE" id="PS50061">
    <property type="entry name" value="ETS_DOMAIN_3"/>
    <property type="match status" value="1"/>
</dbReference>
<dbReference type="SUPFAM" id="SSF47769">
    <property type="entry name" value="SAM/Pointed domain"/>
    <property type="match status" value="1"/>
</dbReference>